<evidence type="ECO:0000313" key="2">
    <source>
        <dbReference type="EMBL" id="KAJ8930235.1"/>
    </source>
</evidence>
<name>A0AAV8WUI4_9CUCU</name>
<organism evidence="2 3">
    <name type="scientific">Rhamnusium bicolor</name>
    <dbReference type="NCBI Taxonomy" id="1586634"/>
    <lineage>
        <taxon>Eukaryota</taxon>
        <taxon>Metazoa</taxon>
        <taxon>Ecdysozoa</taxon>
        <taxon>Arthropoda</taxon>
        <taxon>Hexapoda</taxon>
        <taxon>Insecta</taxon>
        <taxon>Pterygota</taxon>
        <taxon>Neoptera</taxon>
        <taxon>Endopterygota</taxon>
        <taxon>Coleoptera</taxon>
        <taxon>Polyphaga</taxon>
        <taxon>Cucujiformia</taxon>
        <taxon>Chrysomeloidea</taxon>
        <taxon>Cerambycidae</taxon>
        <taxon>Lepturinae</taxon>
        <taxon>Rhagiini</taxon>
        <taxon>Rhamnusium</taxon>
    </lineage>
</organism>
<dbReference type="AlphaFoldDB" id="A0AAV8WUI4"/>
<reference evidence="2" key="1">
    <citation type="journal article" date="2023" name="Insect Mol. Biol.">
        <title>Genome sequencing provides insights into the evolution of gene families encoding plant cell wall-degrading enzymes in longhorned beetles.</title>
        <authorList>
            <person name="Shin N.R."/>
            <person name="Okamura Y."/>
            <person name="Kirsch R."/>
            <person name="Pauchet Y."/>
        </authorList>
    </citation>
    <scope>NUCLEOTIDE SEQUENCE</scope>
    <source>
        <strain evidence="2">RBIC_L_NR</strain>
    </source>
</reference>
<proteinExistence type="predicted"/>
<sequence>MKRFSVFFAAIRFDDHETREERKKNDPVVAISFIFNTSIENCQSIYGLGQSATVDEMLVSFRGRCRLKIGKDSDDRGLSSEDQKFLTPTQAVLCLAV</sequence>
<dbReference type="InterPro" id="IPR029526">
    <property type="entry name" value="PGBD"/>
</dbReference>
<dbReference type="Pfam" id="PF13843">
    <property type="entry name" value="DDE_Tnp_1_7"/>
    <property type="match status" value="1"/>
</dbReference>
<feature type="domain" description="PiggyBac transposable element-derived protein" evidence="1">
    <location>
        <begin position="2"/>
        <end position="68"/>
    </location>
</feature>
<protein>
    <recommendedName>
        <fullName evidence="1">PiggyBac transposable element-derived protein domain-containing protein</fullName>
    </recommendedName>
</protein>
<comment type="caution">
    <text evidence="2">The sequence shown here is derived from an EMBL/GenBank/DDBJ whole genome shotgun (WGS) entry which is preliminary data.</text>
</comment>
<keyword evidence="3" id="KW-1185">Reference proteome</keyword>
<accession>A0AAV8WUI4</accession>
<gene>
    <name evidence="2" type="ORF">NQ314_016961</name>
</gene>
<evidence type="ECO:0000259" key="1">
    <source>
        <dbReference type="Pfam" id="PF13843"/>
    </source>
</evidence>
<dbReference type="Proteomes" id="UP001162156">
    <property type="component" value="Unassembled WGS sequence"/>
</dbReference>
<evidence type="ECO:0000313" key="3">
    <source>
        <dbReference type="Proteomes" id="UP001162156"/>
    </source>
</evidence>
<dbReference type="EMBL" id="JANEYF010004717">
    <property type="protein sequence ID" value="KAJ8930235.1"/>
    <property type="molecule type" value="Genomic_DNA"/>
</dbReference>